<accession>A0A0S2E5S7</accession>
<sequence length="1208" mass="137829">MGVPEAKKVYENAYGAQNGRVIKEKTGYEDCYDDEDDEDYCSGEEDCTTSSLLKATSLANINSKNFLDFGRGKKSSSSSPTCDYTLDMVDLPTYNVSDLVMLGRQIATTMLKGQKNMGQMILFINTTNQQIIDVLHDGFNVIREEDTMHSRMQNKKHIYENFYCRDEKKVISEFFSRKYKHEKIKARIERVPIIIPSSQEEVDWLTEPPIEDMMMAPPVSNHKMDDYEGLDYWINKHTDVMKKRKFLTNSFLFRNVPTTSFNSSPTAVLKSRFKDAFFASQMEGVILYYAFRMIRVMKNLLKSKNLKGRYTVLFTDGKAPAIKMMTRAKRQIRQERSKEKAKSRNENCLNRKTNDLLFYSCERMMMRLPQGLMASALLDIMRIPVLKTTGSKCMYLSNASFTEAEDDIVRLTSCLLNLETPGKHFSLLEKRKILEYDSYNMSGNRKESKRWEDLLNVLKQHTNDENQTLSMNLFSHDSDVLVKWNLMVGHHKNVCRLTGTQFKDSETFLKIGHVKFFRCMNSNSSGENQANELGGFAAKRRTKPNTIYNLAESPLMLSPESTLLIMLTKGSDYNSAIVSNCEYDTWVRKEVAVFENTYCTCVGGWEVFLSEQEARKNNKDCDDSVGNISMGNLSKSNCRKCDKKLVLPFWTIKFFYLSQAIDFVRDPLQLCFPPTHLIDLETDVSLKHALHRALAVNAAANVMSYLTMGSFNQRVFGTITTLSDISIHLSGANNNESKNTGSDVESDTEDLIPFSNNKRKSGNDPQKSTRKKSKVNATRKSAPVTKKLSSSVFESIRGFFESHTEGGIINDRGILTKERIDVFGNNLDTNPEALGEENGGGGGIVSSIPGLSTEQTSILKTEQNNSTSDFLDFFKKFNEMDDVEEEEEKMEEGEKEEEEADLETDDWLDEARKAFEYKDSDFLEAVTAATNEMTSSLAKNNIEEDEHSRCSVSSKLNNKQPVMDEEKWAEIVNEFDKCISLDNITYNDNSLLSRLSGVLMDANKREDGNNSNVVLYEPVQGIDDERFSGVPYSVKTMNLLVIVYMNMCGLEDNTIVYQQLMPIIHSEFCGKTEEDKICTDRTNFMSAALEYTMLQYMPELKKTPRIKQIKRKNWERIPKVLDDFKDKVSTCTDNYNKLLATLNKEGKIPSENTKWLPSQGQFMPVLGVAISKPWSPLTLWSSFYLQHQQRQDVSLTNITPPNSPRPEQ</sequence>
<organism evidence="2 3">
    <name type="scientific">White spot syndrome virus</name>
    <dbReference type="NCBI Taxonomy" id="342409"/>
    <lineage>
        <taxon>Viruses</taxon>
        <taxon>Viruses incertae sedis</taxon>
        <taxon>Naldaviricetes</taxon>
        <taxon>Nimaviridae</taxon>
        <taxon>Whispovirus</taxon>
    </lineage>
</organism>
<evidence type="ECO:0000313" key="3">
    <source>
        <dbReference type="Proteomes" id="UP000281341"/>
    </source>
</evidence>
<feature type="compositionally biased region" description="Polar residues" evidence="1">
    <location>
        <begin position="732"/>
        <end position="743"/>
    </location>
</feature>
<reference evidence="2 3" key="1">
    <citation type="submission" date="2015-11" db="EMBL/GenBank/DDBJ databases">
        <title>Comparative analysis of genome sequences of three different virulent isolates of white spot syndrome virus.</title>
        <authorList>
            <person name="Gao M."/>
            <person name="Yang F."/>
            <person name="Xu L."/>
            <person name="Li F."/>
        </authorList>
    </citation>
    <scope>NUCLEOTIDE SEQUENCE [LARGE SCALE GENOMIC DNA]</scope>
    <source>
        <strain evidence="2 3">CN02</strain>
    </source>
</reference>
<name>A0A0S2E5S7_9VIRU</name>
<dbReference type="Proteomes" id="UP000281341">
    <property type="component" value="Segment"/>
</dbReference>
<dbReference type="EMBL" id="KT995470">
    <property type="protein sequence ID" value="ALN66171.1"/>
    <property type="molecule type" value="Genomic_DNA"/>
</dbReference>
<feature type="region of interest" description="Disordered" evidence="1">
    <location>
        <begin position="732"/>
        <end position="783"/>
    </location>
</feature>
<proteinExistence type="predicted"/>
<feature type="region of interest" description="Disordered" evidence="1">
    <location>
        <begin position="883"/>
        <end position="903"/>
    </location>
</feature>
<evidence type="ECO:0008006" key="4">
    <source>
        <dbReference type="Google" id="ProtNLM"/>
    </source>
</evidence>
<protein>
    <recommendedName>
        <fullName evidence="4">Wsv139</fullName>
    </recommendedName>
</protein>
<evidence type="ECO:0000256" key="1">
    <source>
        <dbReference type="SAM" id="MobiDB-lite"/>
    </source>
</evidence>
<evidence type="ECO:0000313" key="2">
    <source>
        <dbReference type="EMBL" id="ALN66171.1"/>
    </source>
</evidence>